<keyword evidence="3 6" id="KW-0812">Transmembrane</keyword>
<evidence type="ECO:0000313" key="8">
    <source>
        <dbReference type="EMBL" id="XDQ15366.1"/>
    </source>
</evidence>
<evidence type="ECO:0000256" key="6">
    <source>
        <dbReference type="SAM" id="Phobius"/>
    </source>
</evidence>
<keyword evidence="2" id="KW-1003">Cell membrane</keyword>
<name>A0AB39NCY3_9ACTN</name>
<dbReference type="GO" id="GO:0005886">
    <property type="term" value="C:plasma membrane"/>
    <property type="evidence" value="ECO:0007669"/>
    <property type="project" value="UniProtKB-SubCell"/>
</dbReference>
<dbReference type="GO" id="GO:0022857">
    <property type="term" value="F:transmembrane transporter activity"/>
    <property type="evidence" value="ECO:0007669"/>
    <property type="project" value="InterPro"/>
</dbReference>
<dbReference type="CDD" id="cd06173">
    <property type="entry name" value="MFS_MefA_like"/>
    <property type="match status" value="1"/>
</dbReference>
<feature type="transmembrane region" description="Helical" evidence="6">
    <location>
        <begin position="207"/>
        <end position="224"/>
    </location>
</feature>
<dbReference type="Gene3D" id="1.20.1250.20">
    <property type="entry name" value="MFS general substrate transporter like domains"/>
    <property type="match status" value="1"/>
</dbReference>
<keyword evidence="4 6" id="KW-1133">Transmembrane helix</keyword>
<dbReference type="SUPFAM" id="SSF103473">
    <property type="entry name" value="MFS general substrate transporter"/>
    <property type="match status" value="1"/>
</dbReference>
<organism evidence="8">
    <name type="scientific">Streptomyces sp. R11</name>
    <dbReference type="NCBI Taxonomy" id="3238625"/>
    <lineage>
        <taxon>Bacteria</taxon>
        <taxon>Bacillati</taxon>
        <taxon>Actinomycetota</taxon>
        <taxon>Actinomycetes</taxon>
        <taxon>Kitasatosporales</taxon>
        <taxon>Streptomycetaceae</taxon>
        <taxon>Streptomyces</taxon>
    </lineage>
</organism>
<evidence type="ECO:0000256" key="3">
    <source>
        <dbReference type="ARBA" id="ARBA00022692"/>
    </source>
</evidence>
<evidence type="ECO:0000256" key="4">
    <source>
        <dbReference type="ARBA" id="ARBA00022989"/>
    </source>
</evidence>
<protein>
    <submittedName>
        <fullName evidence="8">MFS transporter</fullName>
    </submittedName>
</protein>
<dbReference type="Pfam" id="PF07690">
    <property type="entry name" value="MFS_1"/>
    <property type="match status" value="1"/>
</dbReference>
<dbReference type="AlphaFoldDB" id="A0AB39NCY3"/>
<feature type="transmembrane region" description="Helical" evidence="6">
    <location>
        <begin position="251"/>
        <end position="273"/>
    </location>
</feature>
<feature type="transmembrane region" description="Helical" evidence="6">
    <location>
        <begin position="285"/>
        <end position="304"/>
    </location>
</feature>
<sequence length="419" mass="43354">MRYFRLLVLGNGISAYGSYLNMVALNVFVYDATDSALAAGLFMAVRLATSVVSGWVSGRLVSAYDRKRLMVGADLCQAAALLTLLIAPDATRVGLLYVLAVVTGGCSTLSQVALRSSIPEIVGAEHRVRANGLLVTGRSLAMIAGFASSGVVVAQLGYSAAFALDAASFLVSATVLFLLPVRTRAVKDAAGGGSGESSGAARWTARMLLATAPLLMAMIAIRAVDGLGSSSHNVALPIYSSSLDPDHPATFISQFWATWAIGNIVVQQVIGRVTKKTGRTPGERAFALGACVMSAGFIVVFSGLPTVPAVIAALVAGAADGFTEIVYVSRLQAAPDEQRGRLFGLSASAENTGFGLGMLVSGALLETFSPLQVVASFHGLAIILCGALLLLLLRRGRTGDQGAEETVSQDRPTVAEGRS</sequence>
<keyword evidence="5 6" id="KW-0472">Membrane</keyword>
<feature type="transmembrane region" description="Helical" evidence="6">
    <location>
        <begin position="160"/>
        <end position="179"/>
    </location>
</feature>
<comment type="subcellular location">
    <subcellularLocation>
        <location evidence="1">Cell membrane</location>
        <topology evidence="1">Multi-pass membrane protein</topology>
    </subcellularLocation>
</comment>
<evidence type="ECO:0000256" key="5">
    <source>
        <dbReference type="ARBA" id="ARBA00023136"/>
    </source>
</evidence>
<feature type="transmembrane region" description="Helical" evidence="6">
    <location>
        <begin position="371"/>
        <end position="393"/>
    </location>
</feature>
<dbReference type="InterPro" id="IPR036259">
    <property type="entry name" value="MFS_trans_sf"/>
</dbReference>
<feature type="transmembrane region" description="Helical" evidence="6">
    <location>
        <begin position="7"/>
        <end position="30"/>
    </location>
</feature>
<evidence type="ECO:0000256" key="1">
    <source>
        <dbReference type="ARBA" id="ARBA00004651"/>
    </source>
</evidence>
<dbReference type="PANTHER" id="PTHR23513:SF11">
    <property type="entry name" value="STAPHYLOFERRIN A TRANSPORTER"/>
    <property type="match status" value="1"/>
</dbReference>
<feature type="transmembrane region" description="Helical" evidence="6">
    <location>
        <begin position="342"/>
        <end position="365"/>
    </location>
</feature>
<feature type="transmembrane region" description="Helical" evidence="6">
    <location>
        <begin position="36"/>
        <end position="57"/>
    </location>
</feature>
<dbReference type="PROSITE" id="PS50850">
    <property type="entry name" value="MFS"/>
    <property type="match status" value="1"/>
</dbReference>
<dbReference type="InterPro" id="IPR011701">
    <property type="entry name" value="MFS"/>
</dbReference>
<dbReference type="InterPro" id="IPR020846">
    <property type="entry name" value="MFS_dom"/>
</dbReference>
<dbReference type="PANTHER" id="PTHR23513">
    <property type="entry name" value="INTEGRAL MEMBRANE EFFLUX PROTEIN-RELATED"/>
    <property type="match status" value="1"/>
</dbReference>
<evidence type="ECO:0000256" key="2">
    <source>
        <dbReference type="ARBA" id="ARBA00022475"/>
    </source>
</evidence>
<proteinExistence type="predicted"/>
<dbReference type="EMBL" id="CP163432">
    <property type="protein sequence ID" value="XDQ15366.1"/>
    <property type="molecule type" value="Genomic_DNA"/>
</dbReference>
<reference evidence="8" key="1">
    <citation type="submission" date="2024-07" db="EMBL/GenBank/DDBJ databases">
        <authorList>
            <person name="Yu S.T."/>
        </authorList>
    </citation>
    <scope>NUCLEOTIDE SEQUENCE</scope>
    <source>
        <strain evidence="8">R11</strain>
    </source>
</reference>
<gene>
    <name evidence="8" type="ORF">AB5J55_39820</name>
</gene>
<accession>A0AB39NCY3</accession>
<feature type="transmembrane region" description="Helical" evidence="6">
    <location>
        <begin position="135"/>
        <end position="154"/>
    </location>
</feature>
<feature type="domain" description="Major facilitator superfamily (MFS) profile" evidence="7">
    <location>
        <begin position="3"/>
        <end position="399"/>
    </location>
</feature>
<dbReference type="RefSeq" id="WP_369275301.1">
    <property type="nucleotide sequence ID" value="NZ_CP163432.1"/>
</dbReference>
<feature type="transmembrane region" description="Helical" evidence="6">
    <location>
        <begin position="310"/>
        <end position="330"/>
    </location>
</feature>
<evidence type="ECO:0000259" key="7">
    <source>
        <dbReference type="PROSITE" id="PS50850"/>
    </source>
</evidence>